<name>A0AAE0I3Y5_9PEZI</name>
<dbReference type="Proteomes" id="UP001283341">
    <property type="component" value="Unassembled WGS sequence"/>
</dbReference>
<evidence type="ECO:0000313" key="5">
    <source>
        <dbReference type="Proteomes" id="UP001283341"/>
    </source>
</evidence>
<dbReference type="InterPro" id="IPR011043">
    <property type="entry name" value="Gal_Oxase/kelch_b-propeller"/>
</dbReference>
<dbReference type="EMBL" id="JAUEDM010000004">
    <property type="protein sequence ID" value="KAK3317950.1"/>
    <property type="molecule type" value="Genomic_DNA"/>
</dbReference>
<dbReference type="Pfam" id="PF07250">
    <property type="entry name" value="Glyoxal_oxid_N"/>
    <property type="match status" value="1"/>
</dbReference>
<feature type="domain" description="Galactose oxidase-like Early set" evidence="3">
    <location>
        <begin position="400"/>
        <end position="496"/>
    </location>
</feature>
<dbReference type="InterPro" id="IPR037293">
    <property type="entry name" value="Gal_Oxidase_central_sf"/>
</dbReference>
<accession>A0AAE0I3Y5</accession>
<evidence type="ECO:0000259" key="2">
    <source>
        <dbReference type="Pfam" id="PF07250"/>
    </source>
</evidence>
<dbReference type="SMART" id="SM00612">
    <property type="entry name" value="Kelch"/>
    <property type="match status" value="3"/>
</dbReference>
<dbReference type="InterPro" id="IPR009880">
    <property type="entry name" value="Glyoxal_oxidase_N"/>
</dbReference>
<dbReference type="CDD" id="cd02851">
    <property type="entry name" value="E_set_GO_C"/>
    <property type="match status" value="1"/>
</dbReference>
<dbReference type="InterPro" id="IPR006652">
    <property type="entry name" value="Kelch_1"/>
</dbReference>
<dbReference type="SUPFAM" id="SSF81296">
    <property type="entry name" value="E set domains"/>
    <property type="match status" value="1"/>
</dbReference>
<evidence type="ECO:0000259" key="3">
    <source>
        <dbReference type="Pfam" id="PF09118"/>
    </source>
</evidence>
<reference evidence="4" key="2">
    <citation type="submission" date="2023-06" db="EMBL/GenBank/DDBJ databases">
        <authorList>
            <consortium name="Lawrence Berkeley National Laboratory"/>
            <person name="Haridas S."/>
            <person name="Hensen N."/>
            <person name="Bonometti L."/>
            <person name="Westerberg I."/>
            <person name="Brannstrom I.O."/>
            <person name="Guillou S."/>
            <person name="Cros-Aarteil S."/>
            <person name="Calhoun S."/>
            <person name="Kuo A."/>
            <person name="Mondo S."/>
            <person name="Pangilinan J."/>
            <person name="Riley R."/>
            <person name="Labutti K."/>
            <person name="Andreopoulos B."/>
            <person name="Lipzen A."/>
            <person name="Chen C."/>
            <person name="Yanf M."/>
            <person name="Daum C."/>
            <person name="Ng V."/>
            <person name="Clum A."/>
            <person name="Steindorff A."/>
            <person name="Ohm R."/>
            <person name="Martin F."/>
            <person name="Silar P."/>
            <person name="Natvig D."/>
            <person name="Lalanne C."/>
            <person name="Gautier V."/>
            <person name="Ament-Velasquez S.L."/>
            <person name="Kruys A."/>
            <person name="Hutchinson M.I."/>
            <person name="Powell A.J."/>
            <person name="Barry K."/>
            <person name="Miller A.N."/>
            <person name="Grigoriev I.V."/>
            <person name="Debuchy R."/>
            <person name="Gladieux P."/>
            <person name="Thoren M.H."/>
            <person name="Johannesson H."/>
        </authorList>
    </citation>
    <scope>NUCLEOTIDE SEQUENCE</scope>
    <source>
        <strain evidence="4">CBS 118394</strain>
    </source>
</reference>
<reference evidence="4" key="1">
    <citation type="journal article" date="2023" name="Mol. Phylogenet. Evol.">
        <title>Genome-scale phylogeny and comparative genomics of the fungal order Sordariales.</title>
        <authorList>
            <person name="Hensen N."/>
            <person name="Bonometti L."/>
            <person name="Westerberg I."/>
            <person name="Brannstrom I.O."/>
            <person name="Guillou S."/>
            <person name="Cros-Aarteil S."/>
            <person name="Calhoun S."/>
            <person name="Haridas S."/>
            <person name="Kuo A."/>
            <person name="Mondo S."/>
            <person name="Pangilinan J."/>
            <person name="Riley R."/>
            <person name="LaButti K."/>
            <person name="Andreopoulos B."/>
            <person name="Lipzen A."/>
            <person name="Chen C."/>
            <person name="Yan M."/>
            <person name="Daum C."/>
            <person name="Ng V."/>
            <person name="Clum A."/>
            <person name="Steindorff A."/>
            <person name="Ohm R.A."/>
            <person name="Martin F."/>
            <person name="Silar P."/>
            <person name="Natvig D.O."/>
            <person name="Lalanne C."/>
            <person name="Gautier V."/>
            <person name="Ament-Velasquez S.L."/>
            <person name="Kruys A."/>
            <person name="Hutchinson M.I."/>
            <person name="Powell A.J."/>
            <person name="Barry K."/>
            <person name="Miller A.N."/>
            <person name="Grigoriev I.V."/>
            <person name="Debuchy R."/>
            <person name="Gladieux P."/>
            <person name="Hiltunen Thoren M."/>
            <person name="Johannesson H."/>
        </authorList>
    </citation>
    <scope>NUCLEOTIDE SEQUENCE</scope>
    <source>
        <strain evidence="4">CBS 118394</strain>
    </source>
</reference>
<dbReference type="InterPro" id="IPR015202">
    <property type="entry name" value="GO-like_E_set"/>
</dbReference>
<sequence length="737" mass="79754">MAEEVVGHWSDPIELSNVAVHVSLLPTGKVLYWGRRADPKGPINQASLDEHFTRAFVWDPQTGTSTPTANEPLDMNGNPVNLFCAGHCFLPDGKLLIVGGHLTDGKGITHACTYDAATNTFTPKAPMNGGRWYPSALPLPDGRVIVMSGALESYTPNNISQIWSSDTSRPNPWTEVADPRAEGAGVLSLYPRVHLTPKGKIFMAGPQPRSWFLDLDVKKQVNEVEIAGAWIDAKTERQARLRDYCPSVKYDTGKIMYIGGGEQESQGPTEMVEFIDLNGESPQWTSSPSTNMKIPRKQFNATVLPDGSVMVTGGTKGAGFNNLDSSATVHQAELWDPVANKWTDMASENFNRCYHGTALLLPDGRVMSAGSGEYGGITTADCLTNAQFFEPPYLHKSGPRPAIVNTPSDLVYYGEQFSVILGSDDPIDKISWVRLGSVTHCCNMNQSLMFLEGFSQEGTNLTVPAPANANLAPPGHYMLFVLNKQRVPSVGRIMRIASSSSASTSISSSSSSSKLMAVVASKPPAQPHLAEQQERIMAERDRPPVVVGITPVCPYGLGPCWGGAHDALCRMSDIDVVCPVANQADAVALVYLKQEDLLPDIDAWRKEFAQTVNGSYEMRGIETTVSGVLSSKARSGDSEEQMTLTLAAGPQLRLAPFRQHSQLKWDITTRAPRPISDAEAGAYQRLAEALAAMDSAAQGVMPVRVTGTLHKLRDGDSSGKFCLDVRDFKLPGHKAPT</sequence>
<evidence type="ECO:0000256" key="1">
    <source>
        <dbReference type="ARBA" id="ARBA00022729"/>
    </source>
</evidence>
<proteinExistence type="predicted"/>
<dbReference type="InterPro" id="IPR014756">
    <property type="entry name" value="Ig_E-set"/>
</dbReference>
<gene>
    <name evidence="4" type="ORF">B0H66DRAFT_515932</name>
</gene>
<comment type="caution">
    <text evidence="4">The sequence shown here is derived from an EMBL/GenBank/DDBJ whole genome shotgun (WGS) entry which is preliminary data.</text>
</comment>
<dbReference type="PANTHER" id="PTHR32208">
    <property type="entry name" value="SECRETED PROTEIN-RELATED"/>
    <property type="match status" value="1"/>
</dbReference>
<dbReference type="SUPFAM" id="SSF50965">
    <property type="entry name" value="Galactose oxidase, central domain"/>
    <property type="match status" value="1"/>
</dbReference>
<organism evidence="4 5">
    <name type="scientific">Apodospora peruviana</name>
    <dbReference type="NCBI Taxonomy" id="516989"/>
    <lineage>
        <taxon>Eukaryota</taxon>
        <taxon>Fungi</taxon>
        <taxon>Dikarya</taxon>
        <taxon>Ascomycota</taxon>
        <taxon>Pezizomycotina</taxon>
        <taxon>Sordariomycetes</taxon>
        <taxon>Sordariomycetidae</taxon>
        <taxon>Sordariales</taxon>
        <taxon>Lasiosphaeriaceae</taxon>
        <taxon>Apodospora</taxon>
    </lineage>
</organism>
<feature type="domain" description="Glyoxal oxidase N-terminal" evidence="2">
    <location>
        <begin position="81"/>
        <end position="372"/>
    </location>
</feature>
<evidence type="ECO:0008006" key="6">
    <source>
        <dbReference type="Google" id="ProtNLM"/>
    </source>
</evidence>
<evidence type="ECO:0000313" key="4">
    <source>
        <dbReference type="EMBL" id="KAK3317950.1"/>
    </source>
</evidence>
<dbReference type="AlphaFoldDB" id="A0AAE0I3Y5"/>
<protein>
    <recommendedName>
        <fullName evidence="6">Galactose oxidase</fullName>
    </recommendedName>
</protein>
<dbReference type="Gene3D" id="2.130.10.80">
    <property type="entry name" value="Galactose oxidase/kelch, beta-propeller"/>
    <property type="match status" value="1"/>
</dbReference>
<dbReference type="PANTHER" id="PTHR32208:SF21">
    <property type="entry name" value="LOW QUALITY PROTEIN: ALDEHYDE OXIDASE GLOX-LIKE"/>
    <property type="match status" value="1"/>
</dbReference>
<dbReference type="Gene3D" id="2.60.40.10">
    <property type="entry name" value="Immunoglobulins"/>
    <property type="match status" value="1"/>
</dbReference>
<keyword evidence="1" id="KW-0732">Signal</keyword>
<keyword evidence="5" id="KW-1185">Reference proteome</keyword>
<dbReference type="InterPro" id="IPR013783">
    <property type="entry name" value="Ig-like_fold"/>
</dbReference>
<dbReference type="Pfam" id="PF09118">
    <property type="entry name" value="GO-like_E_set"/>
    <property type="match status" value="1"/>
</dbReference>